<evidence type="ECO:0000259" key="2">
    <source>
        <dbReference type="PROSITE" id="PS50801"/>
    </source>
</evidence>
<name>A0A2V2MVZ2_9EURY</name>
<feature type="domain" description="STAS" evidence="2">
    <location>
        <begin position="1"/>
        <end position="110"/>
    </location>
</feature>
<sequence length="436" mass="48306">MEITVSRVQGNLIFTINGRMDGFGSQKVTESLQTSLCDSDIDIIFDLKQMDYISSAGLRVFQEIYRKIKERNGKVIVCQVQDFPLGIMKMGGFLQALELHTTLEDAISSSRNNLSLDNQKKSELKFTFEEIGQGTASLQVLGNLTNIEEGKITDDDIQKLLYTPEKFEIGIGAVGTNKESVKNILGNMVILNGDMLWTPADGNETADFFTGDIMEGGEIERFGIFQVTHLGPFQYILTLQAENTGDHSINGLAEEISRFAEINCPNFSGVWVMSMKATIEGICSSDITSSLITAAKTKQNQQHEEGGVKHSLYRIPTRESIIEAASEDNLDNRYLGETLIGFGYGVDLKRAKGYFSPDTLETIAIMPSPMHHYDLFLNINGAVLRDVPWNPSRDLNLQISQELKNGSLVTMHHLLGITKIRNVSVAISFISSISVK</sequence>
<protein>
    <recommendedName>
        <fullName evidence="2">STAS domain-containing protein</fullName>
    </recommendedName>
</protein>
<dbReference type="PANTHER" id="PTHR33495">
    <property type="entry name" value="ANTI-SIGMA FACTOR ANTAGONIST TM_1081-RELATED-RELATED"/>
    <property type="match status" value="1"/>
</dbReference>
<comment type="similarity">
    <text evidence="1">Belongs to the anti-sigma-factor antagonist family.</text>
</comment>
<dbReference type="GeneID" id="97547786"/>
<evidence type="ECO:0000256" key="1">
    <source>
        <dbReference type="ARBA" id="ARBA00009013"/>
    </source>
</evidence>
<dbReference type="AlphaFoldDB" id="A0A2V2MVZ2"/>
<dbReference type="PROSITE" id="PS50801">
    <property type="entry name" value="STAS"/>
    <property type="match status" value="1"/>
</dbReference>
<dbReference type="RefSeq" id="WP_109968814.1">
    <property type="nucleotide sequence ID" value="NZ_CP176093.1"/>
</dbReference>
<keyword evidence="4" id="KW-1185">Reference proteome</keyword>
<dbReference type="CDD" id="cd07043">
    <property type="entry name" value="STAS_anti-anti-sigma_factors"/>
    <property type="match status" value="1"/>
</dbReference>
<evidence type="ECO:0000313" key="3">
    <source>
        <dbReference type="EMBL" id="PWR72324.1"/>
    </source>
</evidence>
<dbReference type="Gene3D" id="3.30.750.24">
    <property type="entry name" value="STAS domain"/>
    <property type="match status" value="1"/>
</dbReference>
<dbReference type="GO" id="GO:0043856">
    <property type="term" value="F:anti-sigma factor antagonist activity"/>
    <property type="evidence" value="ECO:0007669"/>
    <property type="project" value="InterPro"/>
</dbReference>
<dbReference type="OrthoDB" id="117995at2157"/>
<dbReference type="SUPFAM" id="SSF52091">
    <property type="entry name" value="SpoIIaa-like"/>
    <property type="match status" value="1"/>
</dbReference>
<organism evidence="3 4">
    <name type="scientific">Methanospirillum lacunae</name>
    <dbReference type="NCBI Taxonomy" id="668570"/>
    <lineage>
        <taxon>Archaea</taxon>
        <taxon>Methanobacteriati</taxon>
        <taxon>Methanobacteriota</taxon>
        <taxon>Stenosarchaea group</taxon>
        <taxon>Methanomicrobia</taxon>
        <taxon>Methanomicrobiales</taxon>
        <taxon>Methanospirillaceae</taxon>
        <taxon>Methanospirillum</taxon>
    </lineage>
</organism>
<comment type="caution">
    <text evidence="3">The sequence shown here is derived from an EMBL/GenBank/DDBJ whole genome shotgun (WGS) entry which is preliminary data.</text>
</comment>
<dbReference type="Proteomes" id="UP000245657">
    <property type="component" value="Unassembled WGS sequence"/>
</dbReference>
<gene>
    <name evidence="3" type="ORF">DK846_10155</name>
</gene>
<reference evidence="3 4" key="1">
    <citation type="submission" date="2018-05" db="EMBL/GenBank/DDBJ databases">
        <title>Draft genome of Methanospirillum lacunae Ki8-1.</title>
        <authorList>
            <person name="Dueholm M.S."/>
            <person name="Nielsen P.H."/>
            <person name="Bakmann L.F."/>
            <person name="Otzen D.E."/>
        </authorList>
    </citation>
    <scope>NUCLEOTIDE SEQUENCE [LARGE SCALE GENOMIC DNA]</scope>
    <source>
        <strain evidence="3 4">Ki8-1</strain>
    </source>
</reference>
<accession>A0A2V2MVZ2</accession>
<dbReference type="InterPro" id="IPR036513">
    <property type="entry name" value="STAS_dom_sf"/>
</dbReference>
<dbReference type="InterPro" id="IPR002645">
    <property type="entry name" value="STAS_dom"/>
</dbReference>
<dbReference type="NCBIfam" id="TIGR00377">
    <property type="entry name" value="ant_ant_sig"/>
    <property type="match status" value="1"/>
</dbReference>
<dbReference type="EMBL" id="QGMY01000007">
    <property type="protein sequence ID" value="PWR72324.1"/>
    <property type="molecule type" value="Genomic_DNA"/>
</dbReference>
<evidence type="ECO:0000313" key="4">
    <source>
        <dbReference type="Proteomes" id="UP000245657"/>
    </source>
</evidence>
<dbReference type="Pfam" id="PF01740">
    <property type="entry name" value="STAS"/>
    <property type="match status" value="1"/>
</dbReference>
<dbReference type="PANTHER" id="PTHR33495:SF14">
    <property type="entry name" value="ANTI-SIGMA FACTOR ANTAGONIST"/>
    <property type="match status" value="1"/>
</dbReference>
<proteinExistence type="inferred from homology"/>
<dbReference type="InterPro" id="IPR003658">
    <property type="entry name" value="Anti-sigma_ant"/>
</dbReference>